<keyword evidence="10 11" id="KW-0411">Iron-sulfur</keyword>
<dbReference type="GO" id="GO:0051537">
    <property type="term" value="F:2 iron, 2 sulfur cluster binding"/>
    <property type="evidence" value="ECO:0007669"/>
    <property type="project" value="UniProtKB-KW"/>
</dbReference>
<keyword evidence="7 11" id="KW-0665">Pyrimidine biosynthesis</keyword>
<dbReference type="SUPFAM" id="SSF52343">
    <property type="entry name" value="Ferredoxin reductase-like, C-terminal NADP-linked domain"/>
    <property type="match status" value="1"/>
</dbReference>
<evidence type="ECO:0000256" key="1">
    <source>
        <dbReference type="ARBA" id="ARBA00006422"/>
    </source>
</evidence>
<evidence type="ECO:0000256" key="5">
    <source>
        <dbReference type="ARBA" id="ARBA00022723"/>
    </source>
</evidence>
<comment type="cofactor">
    <cofactor evidence="11 12">
        <name>FAD</name>
        <dbReference type="ChEBI" id="CHEBI:57692"/>
    </cofactor>
    <text evidence="11 12">Binds 1 FAD per subunit.</text>
</comment>
<feature type="binding site" evidence="11 13">
    <location>
        <position position="242"/>
    </location>
    <ligand>
        <name>[2Fe-2S] cluster</name>
        <dbReference type="ChEBI" id="CHEBI:190135"/>
    </ligand>
</feature>
<evidence type="ECO:0000259" key="14">
    <source>
        <dbReference type="PROSITE" id="PS51384"/>
    </source>
</evidence>
<dbReference type="HAMAP" id="MF_01211">
    <property type="entry name" value="DHODB_Fe_S_bind"/>
    <property type="match status" value="1"/>
</dbReference>
<keyword evidence="9 11" id="KW-0408">Iron</keyword>
<keyword evidence="5 11" id="KW-0479">Metal-binding</keyword>
<keyword evidence="6 11" id="KW-0274">FAD</keyword>
<comment type="caution">
    <text evidence="15">The sequence shown here is derived from an EMBL/GenBank/DDBJ whole genome shotgun (WGS) entry which is preliminary data.</text>
</comment>
<dbReference type="PROSITE" id="PS51384">
    <property type="entry name" value="FAD_FR"/>
    <property type="match status" value="1"/>
</dbReference>
<dbReference type="Pfam" id="PF10418">
    <property type="entry name" value="DHODB_Fe-S_bind"/>
    <property type="match status" value="1"/>
</dbReference>
<evidence type="ECO:0000256" key="4">
    <source>
        <dbReference type="ARBA" id="ARBA00022714"/>
    </source>
</evidence>
<dbReference type="Proteomes" id="UP000823637">
    <property type="component" value="Unassembled WGS sequence"/>
</dbReference>
<dbReference type="Pfam" id="PF00175">
    <property type="entry name" value="NAD_binding_1"/>
    <property type="match status" value="1"/>
</dbReference>
<dbReference type="InterPro" id="IPR001433">
    <property type="entry name" value="OxRdtase_FAD/NAD-bd"/>
</dbReference>
<dbReference type="InterPro" id="IPR039261">
    <property type="entry name" value="FNR_nucleotide-bd"/>
</dbReference>
<feature type="binding site" evidence="11 13">
    <location>
        <position position="222"/>
    </location>
    <ligand>
        <name>[2Fe-2S] cluster</name>
        <dbReference type="ChEBI" id="CHEBI:190135"/>
    </ligand>
</feature>
<dbReference type="InterPro" id="IPR017938">
    <property type="entry name" value="Riboflavin_synthase-like_b-brl"/>
</dbReference>
<comment type="cofactor">
    <cofactor evidence="13">
        <name>[2Fe-2S] cluster</name>
        <dbReference type="ChEBI" id="CHEBI:190135"/>
    </cofactor>
    <text evidence="13">Binds 1 [2Fe-2S] cluster per subunit.</text>
</comment>
<dbReference type="InterPro" id="IPR023455">
    <property type="entry name" value="Dihydroorotate_DHASE_ETsu"/>
</dbReference>
<evidence type="ECO:0000256" key="7">
    <source>
        <dbReference type="ARBA" id="ARBA00022975"/>
    </source>
</evidence>
<dbReference type="InterPro" id="IPR037117">
    <property type="entry name" value="Dihydroorotate_DH_ele_sf"/>
</dbReference>
<dbReference type="GO" id="GO:0046872">
    <property type="term" value="F:metal ion binding"/>
    <property type="evidence" value="ECO:0007669"/>
    <property type="project" value="UniProtKB-KW"/>
</dbReference>
<reference evidence="15" key="1">
    <citation type="submission" date="2020-10" db="EMBL/GenBank/DDBJ databases">
        <authorList>
            <person name="Gilroy R."/>
        </authorList>
    </citation>
    <scope>NUCLEOTIDE SEQUENCE</scope>
    <source>
        <strain evidence="15">D3-1215</strain>
    </source>
</reference>
<keyword evidence="8 11" id="KW-0249">Electron transport</keyword>
<evidence type="ECO:0000256" key="9">
    <source>
        <dbReference type="ARBA" id="ARBA00023004"/>
    </source>
</evidence>
<dbReference type="PANTHER" id="PTHR43513:SF3">
    <property type="entry name" value="DIHYDROOROTATE DEHYDROGENASE B (NAD(+)), ELECTRON TRANSFER SUBUNIT-RELATED"/>
    <property type="match status" value="1"/>
</dbReference>
<dbReference type="PRINTS" id="PR00409">
    <property type="entry name" value="PHDIOXRDTASE"/>
</dbReference>
<gene>
    <name evidence="11" type="primary">pyrK</name>
    <name evidence="15" type="ORF">IAC32_01940</name>
</gene>
<feature type="binding site" evidence="11 13">
    <location>
        <position position="227"/>
    </location>
    <ligand>
        <name>[2Fe-2S] cluster</name>
        <dbReference type="ChEBI" id="CHEBI:190135"/>
    </ligand>
</feature>
<dbReference type="InterPro" id="IPR012165">
    <property type="entry name" value="Cyt_c3_hydrogenase_gsu"/>
</dbReference>
<evidence type="ECO:0000256" key="11">
    <source>
        <dbReference type="HAMAP-Rule" id="MF_01211"/>
    </source>
</evidence>
<feature type="binding site" evidence="11 13">
    <location>
        <position position="230"/>
    </location>
    <ligand>
        <name>[2Fe-2S] cluster</name>
        <dbReference type="ChEBI" id="CHEBI:190135"/>
    </ligand>
</feature>
<dbReference type="Pfam" id="PF00970">
    <property type="entry name" value="FAD_binding_6"/>
    <property type="match status" value="1"/>
</dbReference>
<comment type="subunit">
    <text evidence="11">Heterotetramer of 2 PyrK and 2 PyrD type B subunits.</text>
</comment>
<name>A0A9D9HE03_9BACT</name>
<feature type="binding site" evidence="11">
    <location>
        <begin position="67"/>
        <end position="69"/>
    </location>
    <ligand>
        <name>FAD</name>
        <dbReference type="ChEBI" id="CHEBI:57692"/>
    </ligand>
</feature>
<protein>
    <recommendedName>
        <fullName evidence="11">Dihydroorotate dehydrogenase B (NAD(+)), electron transfer subunit</fullName>
    </recommendedName>
    <alternativeName>
        <fullName evidence="11">Dihydroorotate oxidase B, electron transfer subunit</fullName>
    </alternativeName>
</protein>
<dbReference type="GO" id="GO:0016491">
    <property type="term" value="F:oxidoreductase activity"/>
    <property type="evidence" value="ECO:0007669"/>
    <property type="project" value="InterPro"/>
</dbReference>
<evidence type="ECO:0000313" key="16">
    <source>
        <dbReference type="Proteomes" id="UP000823637"/>
    </source>
</evidence>
<proteinExistence type="inferred from homology"/>
<evidence type="ECO:0000256" key="13">
    <source>
        <dbReference type="PIRSR" id="PIRSR006816-2"/>
    </source>
</evidence>
<evidence type="ECO:0000256" key="3">
    <source>
        <dbReference type="ARBA" id="ARBA00022630"/>
    </source>
</evidence>
<dbReference type="InterPro" id="IPR017927">
    <property type="entry name" value="FAD-bd_FR_type"/>
</dbReference>
<dbReference type="InterPro" id="IPR019480">
    <property type="entry name" value="Dihydroorotate_DH_Fe-S-bd"/>
</dbReference>
<dbReference type="Gene3D" id="2.40.30.10">
    <property type="entry name" value="Translation factors"/>
    <property type="match status" value="1"/>
</dbReference>
<evidence type="ECO:0000256" key="10">
    <source>
        <dbReference type="ARBA" id="ARBA00023014"/>
    </source>
</evidence>
<dbReference type="InterPro" id="IPR008333">
    <property type="entry name" value="Cbr1-like_FAD-bd_dom"/>
</dbReference>
<feature type="domain" description="FAD-binding FR-type" evidence="14">
    <location>
        <begin position="5"/>
        <end position="105"/>
    </location>
</feature>
<evidence type="ECO:0000256" key="12">
    <source>
        <dbReference type="PIRSR" id="PIRSR006816-1"/>
    </source>
</evidence>
<dbReference type="GO" id="GO:0050660">
    <property type="term" value="F:flavin adenine dinucleotide binding"/>
    <property type="evidence" value="ECO:0007669"/>
    <property type="project" value="InterPro"/>
</dbReference>
<feature type="binding site" evidence="11 12">
    <location>
        <begin position="56"/>
        <end position="59"/>
    </location>
    <ligand>
        <name>FAD</name>
        <dbReference type="ChEBI" id="CHEBI:57692"/>
    </ligand>
</feature>
<dbReference type="PIRSF" id="PIRSF006816">
    <property type="entry name" value="Cyc3_hyd_g"/>
    <property type="match status" value="1"/>
</dbReference>
<comment type="pathway">
    <text evidence="11">Pyrimidine metabolism; UMP biosynthesis via de novo pathway; orotate from (S)-dihydroorotate (NAD(+) route): step 1/1.</text>
</comment>
<evidence type="ECO:0000313" key="15">
    <source>
        <dbReference type="EMBL" id="MBO8446493.1"/>
    </source>
</evidence>
<dbReference type="SUPFAM" id="SSF63380">
    <property type="entry name" value="Riboflavin synthase domain-like"/>
    <property type="match status" value="1"/>
</dbReference>
<accession>A0A9D9HE03</accession>
<dbReference type="Gene3D" id="2.10.240.10">
    <property type="entry name" value="Dihydroorotate dehydrogenase, electron transfer subunit"/>
    <property type="match status" value="1"/>
</dbReference>
<sequence>MNGKKIAADFEVVDNIAAGSSYFKLVLQASVDLPGIRPGQFAQVRVDNSKTTFLRRPFSIHYADASLNRIELLINKVGDGSRALSLLRKGDTINIILPLGNGFGTDLSGQSVLLAGGGVGIAPMLYLGKVLAVKNDVTFVFGFRSSDNIIDLSRFESYGKVRITTEDGSAGEKGYVTDHSVFNENFSKIYVCGPTPMMKAVSRYAKQHSVKCEVSLENKMACGLGACLCCVTETNEGHKCVCTDGPVFDINDLPW</sequence>
<dbReference type="PANTHER" id="PTHR43513">
    <property type="entry name" value="DIHYDROOROTATE DEHYDROGENASE B (NAD(+)), ELECTRON TRANSFER SUBUNIT"/>
    <property type="match status" value="1"/>
</dbReference>
<dbReference type="InterPro" id="IPR050353">
    <property type="entry name" value="PyrK_electron_transfer"/>
</dbReference>
<dbReference type="EMBL" id="JADIMR010000028">
    <property type="protein sequence ID" value="MBO8446493.1"/>
    <property type="molecule type" value="Genomic_DNA"/>
</dbReference>
<dbReference type="AlphaFoldDB" id="A0A9D9HE03"/>
<comment type="similarity">
    <text evidence="1 11">Belongs to the PyrK family.</text>
</comment>
<evidence type="ECO:0000256" key="8">
    <source>
        <dbReference type="ARBA" id="ARBA00022982"/>
    </source>
</evidence>
<keyword evidence="4 11" id="KW-0001">2Fe-2S</keyword>
<keyword evidence="3 11" id="KW-0285">Flavoprotein</keyword>
<comment type="caution">
    <text evidence="11">Lacks conserved residue(s) required for the propagation of feature annotation.</text>
</comment>
<comment type="function">
    <text evidence="11">Responsible for channeling the electrons from the oxidation of dihydroorotate from the FMN redox center in the PyrD type B subunit to the ultimate electron acceptor NAD(+).</text>
</comment>
<dbReference type="CDD" id="cd06218">
    <property type="entry name" value="DHOD_e_trans"/>
    <property type="match status" value="1"/>
</dbReference>
<organism evidence="15 16">
    <name type="scientific">Candidatus Enterocola intestinipullorum</name>
    <dbReference type="NCBI Taxonomy" id="2840783"/>
    <lineage>
        <taxon>Bacteria</taxon>
        <taxon>Pseudomonadati</taxon>
        <taxon>Bacteroidota</taxon>
        <taxon>Bacteroidia</taxon>
        <taxon>Bacteroidales</taxon>
        <taxon>Candidatus Enterocola</taxon>
    </lineage>
</organism>
<keyword evidence="2 11" id="KW-0813">Transport</keyword>
<comment type="cofactor">
    <cofactor evidence="11">
        <name>[2Fe-2S] cluster</name>
        <dbReference type="ChEBI" id="CHEBI:190135"/>
    </cofactor>
    <text evidence="11">Binds 1 [2Fe-2S] cluster per subunit.</text>
</comment>
<dbReference type="Gene3D" id="3.40.50.80">
    <property type="entry name" value="Nucleotide-binding domain of ferredoxin-NADP reductase (FNR) module"/>
    <property type="match status" value="1"/>
</dbReference>
<dbReference type="GO" id="GO:0009055">
    <property type="term" value="F:electron transfer activity"/>
    <property type="evidence" value="ECO:0007669"/>
    <property type="project" value="UniProtKB-UniRule"/>
</dbReference>
<evidence type="ECO:0000256" key="6">
    <source>
        <dbReference type="ARBA" id="ARBA00022827"/>
    </source>
</evidence>
<reference evidence="15" key="2">
    <citation type="journal article" date="2021" name="PeerJ">
        <title>Extensive microbial diversity within the chicken gut microbiome revealed by metagenomics and culture.</title>
        <authorList>
            <person name="Gilroy R."/>
            <person name="Ravi A."/>
            <person name="Getino M."/>
            <person name="Pursley I."/>
            <person name="Horton D.L."/>
            <person name="Alikhan N.F."/>
            <person name="Baker D."/>
            <person name="Gharbi K."/>
            <person name="Hall N."/>
            <person name="Watson M."/>
            <person name="Adriaenssens E.M."/>
            <person name="Foster-Nyarko E."/>
            <person name="Jarju S."/>
            <person name="Secka A."/>
            <person name="Antonio M."/>
            <person name="Oren A."/>
            <person name="Chaudhuri R.R."/>
            <person name="La Ragione R."/>
            <person name="Hildebrand F."/>
            <person name="Pallen M.J."/>
        </authorList>
    </citation>
    <scope>NUCLEOTIDE SEQUENCE</scope>
    <source>
        <strain evidence="15">D3-1215</strain>
    </source>
</reference>
<dbReference type="GO" id="GO:0044205">
    <property type="term" value="P:'de novo' UMP biosynthetic process"/>
    <property type="evidence" value="ECO:0007669"/>
    <property type="project" value="UniProtKB-UniRule"/>
</dbReference>
<evidence type="ECO:0000256" key="2">
    <source>
        <dbReference type="ARBA" id="ARBA00022448"/>
    </source>
</evidence>